<name>A0ABQ5DC56_9ASTR</name>
<evidence type="ECO:0000256" key="1">
    <source>
        <dbReference type="SAM" id="MobiDB-lite"/>
    </source>
</evidence>
<proteinExistence type="predicted"/>
<organism evidence="2 3">
    <name type="scientific">Tanacetum coccineum</name>
    <dbReference type="NCBI Taxonomy" id="301880"/>
    <lineage>
        <taxon>Eukaryota</taxon>
        <taxon>Viridiplantae</taxon>
        <taxon>Streptophyta</taxon>
        <taxon>Embryophyta</taxon>
        <taxon>Tracheophyta</taxon>
        <taxon>Spermatophyta</taxon>
        <taxon>Magnoliopsida</taxon>
        <taxon>eudicotyledons</taxon>
        <taxon>Gunneridae</taxon>
        <taxon>Pentapetalae</taxon>
        <taxon>asterids</taxon>
        <taxon>campanulids</taxon>
        <taxon>Asterales</taxon>
        <taxon>Asteraceae</taxon>
        <taxon>Asteroideae</taxon>
        <taxon>Anthemideae</taxon>
        <taxon>Anthemidinae</taxon>
        <taxon>Tanacetum</taxon>
    </lineage>
</organism>
<gene>
    <name evidence="2" type="ORF">Tco_0936701</name>
</gene>
<dbReference type="EMBL" id="BQNB010015174">
    <property type="protein sequence ID" value="GJT36836.1"/>
    <property type="molecule type" value="Genomic_DNA"/>
</dbReference>
<sequence length="147" mass="17062">MGSHTLQQLKKLSFDKIKELFETIMKRVNTFTPMESDDVVTKVVAGSSKRNAEQELNQKSSKRQKIGEGSEPNEESKDELSQEQLQQLMIIVLEEGMNVEALQTKYQNIDWEAYTEDSRIDDLVKLWSLVHERFNSTGHTEDKEREL</sequence>
<reference evidence="2" key="1">
    <citation type="journal article" date="2022" name="Int. J. Mol. Sci.">
        <title>Draft Genome of Tanacetum Coccineum: Genomic Comparison of Closely Related Tanacetum-Family Plants.</title>
        <authorList>
            <person name="Yamashiro T."/>
            <person name="Shiraishi A."/>
            <person name="Nakayama K."/>
            <person name="Satake H."/>
        </authorList>
    </citation>
    <scope>NUCLEOTIDE SEQUENCE</scope>
</reference>
<reference evidence="2" key="2">
    <citation type="submission" date="2022-01" db="EMBL/GenBank/DDBJ databases">
        <authorList>
            <person name="Yamashiro T."/>
            <person name="Shiraishi A."/>
            <person name="Satake H."/>
            <person name="Nakayama K."/>
        </authorList>
    </citation>
    <scope>NUCLEOTIDE SEQUENCE</scope>
</reference>
<dbReference type="Proteomes" id="UP001151760">
    <property type="component" value="Unassembled WGS sequence"/>
</dbReference>
<comment type="caution">
    <text evidence="2">The sequence shown here is derived from an EMBL/GenBank/DDBJ whole genome shotgun (WGS) entry which is preliminary data.</text>
</comment>
<evidence type="ECO:0000313" key="3">
    <source>
        <dbReference type="Proteomes" id="UP001151760"/>
    </source>
</evidence>
<evidence type="ECO:0000313" key="2">
    <source>
        <dbReference type="EMBL" id="GJT36836.1"/>
    </source>
</evidence>
<feature type="region of interest" description="Disordered" evidence="1">
    <location>
        <begin position="45"/>
        <end position="81"/>
    </location>
</feature>
<accession>A0ABQ5DC56</accession>
<keyword evidence="3" id="KW-1185">Reference proteome</keyword>
<protein>
    <submittedName>
        <fullName evidence="2">Uncharacterized protein</fullName>
    </submittedName>
</protein>